<sequence>MVKTTIGKATEHSVTLRCKVAVVGEAAVGKTALCQMFQSKGTLFPKNYKLTAGVELVTGSITVPGTTTVVEQYLHDTGGQAVFKDWAAKYWSDISIVMLVYDITRQETFAALTQWLELVKSKRPDKELPLIGVVVGNKRDMDIRRQVQATAGEDWARGQGLEFCEVSAMPPTAKDYDKGFLSIAEKYASFYEQQMKEMKKTFSA</sequence>
<proteinExistence type="inferred from homology"/>
<dbReference type="PROSITE" id="PS51419">
    <property type="entry name" value="RAB"/>
    <property type="match status" value="1"/>
</dbReference>
<dbReference type="NCBIfam" id="TIGR00231">
    <property type="entry name" value="small_GTP"/>
    <property type="match status" value="1"/>
</dbReference>
<name>A0A7S1T2N9_9CHLO</name>
<protein>
    <recommendedName>
        <fullName evidence="3">Intraflagellar transport protein 27 homolog</fullName>
    </recommendedName>
</protein>
<dbReference type="Gene3D" id="3.40.50.300">
    <property type="entry name" value="P-loop containing nucleotide triphosphate hydrolases"/>
    <property type="match status" value="1"/>
</dbReference>
<evidence type="ECO:0000313" key="2">
    <source>
        <dbReference type="EMBL" id="CAD9216619.1"/>
    </source>
</evidence>
<dbReference type="InterPro" id="IPR050209">
    <property type="entry name" value="Rab_GTPases_membrane_traffic"/>
</dbReference>
<dbReference type="PRINTS" id="PR00449">
    <property type="entry name" value="RASTRNSFRMNG"/>
</dbReference>
<reference evidence="2" key="1">
    <citation type="submission" date="2021-01" db="EMBL/GenBank/DDBJ databases">
        <authorList>
            <person name="Corre E."/>
            <person name="Pelletier E."/>
            <person name="Niang G."/>
            <person name="Scheremetjew M."/>
            <person name="Finn R."/>
            <person name="Kale V."/>
            <person name="Holt S."/>
            <person name="Cochrane G."/>
            <person name="Meng A."/>
            <person name="Brown T."/>
            <person name="Cohen L."/>
        </authorList>
    </citation>
    <scope>NUCLEOTIDE SEQUENCE</scope>
    <source>
        <strain evidence="2">PLY429</strain>
    </source>
</reference>
<dbReference type="InterPro" id="IPR027417">
    <property type="entry name" value="P-loop_NTPase"/>
</dbReference>
<dbReference type="InterPro" id="IPR005225">
    <property type="entry name" value="Small_GTP-bd"/>
</dbReference>
<dbReference type="GO" id="GO:0005525">
    <property type="term" value="F:GTP binding"/>
    <property type="evidence" value="ECO:0007669"/>
    <property type="project" value="InterPro"/>
</dbReference>
<dbReference type="PANTHER" id="PTHR47979">
    <property type="entry name" value="DRAB11-RELATED"/>
    <property type="match status" value="1"/>
</dbReference>
<dbReference type="Pfam" id="PF00071">
    <property type="entry name" value="Ras"/>
    <property type="match status" value="1"/>
</dbReference>
<evidence type="ECO:0000256" key="1">
    <source>
        <dbReference type="ARBA" id="ARBA00006270"/>
    </source>
</evidence>
<dbReference type="SMART" id="SM00173">
    <property type="entry name" value="RAS"/>
    <property type="match status" value="1"/>
</dbReference>
<dbReference type="EMBL" id="HBGG01036226">
    <property type="protein sequence ID" value="CAD9216619.1"/>
    <property type="molecule type" value="Transcribed_RNA"/>
</dbReference>
<dbReference type="AlphaFoldDB" id="A0A7S1T2N9"/>
<dbReference type="SUPFAM" id="SSF52540">
    <property type="entry name" value="P-loop containing nucleoside triphosphate hydrolases"/>
    <property type="match status" value="1"/>
</dbReference>
<gene>
    <name evidence="2" type="ORF">TCHU04912_LOCUS18866</name>
</gene>
<evidence type="ECO:0008006" key="3">
    <source>
        <dbReference type="Google" id="ProtNLM"/>
    </source>
</evidence>
<dbReference type="GO" id="GO:0003924">
    <property type="term" value="F:GTPase activity"/>
    <property type="evidence" value="ECO:0007669"/>
    <property type="project" value="InterPro"/>
</dbReference>
<dbReference type="InterPro" id="IPR001806">
    <property type="entry name" value="Small_GTPase"/>
</dbReference>
<dbReference type="SMART" id="SM00175">
    <property type="entry name" value="RAB"/>
    <property type="match status" value="1"/>
</dbReference>
<comment type="similarity">
    <text evidence="1">Belongs to the small GTPase superfamily. Rab family.</text>
</comment>
<organism evidence="2">
    <name type="scientific">Tetraselmis chuii</name>
    <dbReference type="NCBI Taxonomy" id="63592"/>
    <lineage>
        <taxon>Eukaryota</taxon>
        <taxon>Viridiplantae</taxon>
        <taxon>Chlorophyta</taxon>
        <taxon>core chlorophytes</taxon>
        <taxon>Chlorodendrophyceae</taxon>
        <taxon>Chlorodendrales</taxon>
        <taxon>Chlorodendraceae</taxon>
        <taxon>Tetraselmis</taxon>
    </lineage>
</organism>
<accession>A0A7S1T2N9</accession>